<dbReference type="Proteomes" id="UP000745577">
    <property type="component" value="Unassembled WGS sequence"/>
</dbReference>
<dbReference type="AlphaFoldDB" id="A0A955L172"/>
<evidence type="ECO:0000313" key="2">
    <source>
        <dbReference type="EMBL" id="MCA9380326.1"/>
    </source>
</evidence>
<feature type="transmembrane region" description="Helical" evidence="1">
    <location>
        <begin position="12"/>
        <end position="28"/>
    </location>
</feature>
<dbReference type="EMBL" id="JAGQLL010000048">
    <property type="protein sequence ID" value="MCA9380326.1"/>
    <property type="molecule type" value="Genomic_DNA"/>
</dbReference>
<proteinExistence type="predicted"/>
<keyword evidence="1" id="KW-0812">Transmembrane</keyword>
<sequence length="215" mass="24657">MYKTKKPLRNIIVHMVIMAMVLFTQIFYDTVYAQTEEQEYNQEVKIVSNPALKLQLEKPTDQEYPSKSFDIILTVDSLIDSNRVGVTWFYNDRLLNITGPERDIVSVVKGEKTTLRKTFTPEVVLPPSLVNRRVEIAVEVNGFVAGENYLSSAETVVLFTPDMVITPTLDSYSRAKTMNTIRVWGLWSGAVILLGIAIFFVYRQFREYLNTDEIV</sequence>
<reference evidence="2" key="2">
    <citation type="journal article" date="2021" name="Microbiome">
        <title>Successional dynamics and alternative stable states in a saline activated sludge microbial community over 9 years.</title>
        <authorList>
            <person name="Wang Y."/>
            <person name="Ye J."/>
            <person name="Ju F."/>
            <person name="Liu L."/>
            <person name="Boyd J.A."/>
            <person name="Deng Y."/>
            <person name="Parks D.H."/>
            <person name="Jiang X."/>
            <person name="Yin X."/>
            <person name="Woodcroft B.J."/>
            <person name="Tyson G.W."/>
            <person name="Hugenholtz P."/>
            <person name="Polz M.F."/>
            <person name="Zhang T."/>
        </authorList>
    </citation>
    <scope>NUCLEOTIDE SEQUENCE</scope>
    <source>
        <strain evidence="2">HKST-UBA15</strain>
    </source>
</reference>
<name>A0A955L172_9BACT</name>
<feature type="transmembrane region" description="Helical" evidence="1">
    <location>
        <begin position="184"/>
        <end position="202"/>
    </location>
</feature>
<accession>A0A955L172</accession>
<evidence type="ECO:0000256" key="1">
    <source>
        <dbReference type="SAM" id="Phobius"/>
    </source>
</evidence>
<gene>
    <name evidence="2" type="ORF">KC675_04065</name>
</gene>
<protein>
    <submittedName>
        <fullName evidence="2">Uncharacterized protein</fullName>
    </submittedName>
</protein>
<keyword evidence="1" id="KW-1133">Transmembrane helix</keyword>
<organism evidence="2 3">
    <name type="scientific">Candidatus Dojkabacteria bacterium</name>
    <dbReference type="NCBI Taxonomy" id="2099670"/>
    <lineage>
        <taxon>Bacteria</taxon>
        <taxon>Candidatus Dojkabacteria</taxon>
    </lineage>
</organism>
<evidence type="ECO:0000313" key="3">
    <source>
        <dbReference type="Proteomes" id="UP000745577"/>
    </source>
</evidence>
<reference evidence="2" key="1">
    <citation type="submission" date="2020-04" db="EMBL/GenBank/DDBJ databases">
        <authorList>
            <person name="Zhang T."/>
        </authorList>
    </citation>
    <scope>NUCLEOTIDE SEQUENCE</scope>
    <source>
        <strain evidence="2">HKST-UBA15</strain>
    </source>
</reference>
<comment type="caution">
    <text evidence="2">The sequence shown here is derived from an EMBL/GenBank/DDBJ whole genome shotgun (WGS) entry which is preliminary data.</text>
</comment>
<keyword evidence="1" id="KW-0472">Membrane</keyword>